<evidence type="ECO:0008006" key="2">
    <source>
        <dbReference type="Google" id="ProtNLM"/>
    </source>
</evidence>
<dbReference type="EMBL" id="MN740846">
    <property type="protein sequence ID" value="QHU14733.1"/>
    <property type="molecule type" value="Genomic_DNA"/>
</dbReference>
<reference evidence="1" key="1">
    <citation type="journal article" date="2020" name="Nature">
        <title>Giant virus diversity and host interactions through global metagenomics.</title>
        <authorList>
            <person name="Schulz F."/>
            <person name="Roux S."/>
            <person name="Paez-Espino D."/>
            <person name="Jungbluth S."/>
            <person name="Walsh D.A."/>
            <person name="Denef V.J."/>
            <person name="McMahon K.D."/>
            <person name="Konstantinidis K.T."/>
            <person name="Eloe-Fadrosh E.A."/>
            <person name="Kyrpides N.C."/>
            <person name="Woyke T."/>
        </authorList>
    </citation>
    <scope>NUCLEOTIDE SEQUENCE</scope>
    <source>
        <strain evidence="1">GVMAG-S-1102113-126</strain>
    </source>
</reference>
<proteinExistence type="predicted"/>
<dbReference type="Gene3D" id="3.30.40.10">
    <property type="entry name" value="Zinc/RING finger domain, C3HC4 (zinc finger)"/>
    <property type="match status" value="1"/>
</dbReference>
<protein>
    <recommendedName>
        <fullName evidence="2">RING-type domain-containing protein</fullName>
    </recommendedName>
</protein>
<dbReference type="SUPFAM" id="SSF57850">
    <property type="entry name" value="RING/U-box"/>
    <property type="match status" value="1"/>
</dbReference>
<evidence type="ECO:0000313" key="1">
    <source>
        <dbReference type="EMBL" id="QHU14733.1"/>
    </source>
</evidence>
<dbReference type="InterPro" id="IPR013083">
    <property type="entry name" value="Znf_RING/FYVE/PHD"/>
</dbReference>
<accession>A0A6C0KBF7</accession>
<dbReference type="AlphaFoldDB" id="A0A6C0KBF7"/>
<name>A0A6C0KBF7_9ZZZZ</name>
<organism evidence="1">
    <name type="scientific">viral metagenome</name>
    <dbReference type="NCBI Taxonomy" id="1070528"/>
    <lineage>
        <taxon>unclassified sequences</taxon>
        <taxon>metagenomes</taxon>
        <taxon>organismal metagenomes</taxon>
    </lineage>
</organism>
<sequence length="181" mass="20424">MPTIKVVLGKNPAKFYYRGERISVDAAFKMYQKNARFVVDGKTLNLNRFGTNEVSECPVCLEDKVLVQPFDCPGTIRHGVCKDCASRIADTTLVCPMCRAHPKVVLTMEEIEDTVDQSRRLRSWMQNGARPGSLEVEVLETLLPQVARARAYAAVQLRELGPGQERHLWVQELETPLPLIQ</sequence>